<proteinExistence type="predicted"/>
<evidence type="ECO:0000313" key="1">
    <source>
        <dbReference type="EMBL" id="QED75634.1"/>
    </source>
</evidence>
<dbReference type="Proteomes" id="UP000321299">
    <property type="component" value="Chromosome"/>
</dbReference>
<dbReference type="RefSeq" id="WP_096251428.1">
    <property type="nucleotide sequence ID" value="NZ_JAJASF010000001.1"/>
</dbReference>
<dbReference type="EMBL" id="CP042615">
    <property type="protein sequence ID" value="QED75634.1"/>
    <property type="molecule type" value="Genomic_DNA"/>
</dbReference>
<gene>
    <name evidence="1" type="ORF">FTV93_23290</name>
</gene>
<sequence length="78" mass="8771">MEKSELLLYNIKRENSFDKSGTSAKWFFMTNSDASTLHNGLAKLIILTMKVNNPLWLTSTPILYLSFKIGFGDINAGI</sequence>
<organism evidence="1 2">
    <name type="scientific">Escherichia coli</name>
    <dbReference type="NCBI Taxonomy" id="562"/>
    <lineage>
        <taxon>Bacteria</taxon>
        <taxon>Pseudomonadati</taxon>
        <taxon>Pseudomonadota</taxon>
        <taxon>Gammaproteobacteria</taxon>
        <taxon>Enterobacterales</taxon>
        <taxon>Enterobacteriaceae</taxon>
        <taxon>Escherichia</taxon>
    </lineage>
</organism>
<name>A0A5B9ANZ8_ECOLX</name>
<dbReference type="AlphaFoldDB" id="A0A5B9ANZ8"/>
<evidence type="ECO:0000313" key="2">
    <source>
        <dbReference type="Proteomes" id="UP000321299"/>
    </source>
</evidence>
<reference evidence="1 2" key="1">
    <citation type="submission" date="2019-08" db="EMBL/GenBank/DDBJ databases">
        <title>Plasmid- and chromosome-located mcr-3 in mcr-1-positive Escherichia coli from diseased swine, Taiwan.</title>
        <authorList>
            <person name="Hsu C.-Y."/>
            <person name="Huang W.-C."/>
            <person name="Lauderdale T.-L."/>
        </authorList>
    </citation>
    <scope>NUCLEOTIDE SEQUENCE [LARGE SCALE GENOMIC DNA]</scope>
    <source>
        <strain evidence="1 2">NCYU-26-73</strain>
    </source>
</reference>
<accession>A0A5B9ANZ8</accession>
<reference evidence="1 2" key="2">
    <citation type="submission" date="2019-08" db="EMBL/GenBank/DDBJ databases">
        <authorList>
            <person name="Chen F.-J."/>
            <person name="Wu H.-C."/>
            <person name="Liao Y.-C."/>
            <person name="Kuo S.-C."/>
        </authorList>
    </citation>
    <scope>NUCLEOTIDE SEQUENCE [LARGE SCALE GENOMIC DNA]</scope>
    <source>
        <strain evidence="1 2">NCYU-26-73</strain>
    </source>
</reference>
<protein>
    <submittedName>
        <fullName evidence="1">Uncharacterized protein</fullName>
    </submittedName>
</protein>